<dbReference type="Pfam" id="PF26292">
    <property type="entry name" value="PUA_elF2D"/>
    <property type="match status" value="1"/>
</dbReference>
<dbReference type="InterPro" id="IPR057429">
    <property type="entry name" value="WH_eIF2D"/>
</dbReference>
<dbReference type="CDD" id="cd21156">
    <property type="entry name" value="PUA_eIF2d-like"/>
    <property type="match status" value="1"/>
</dbReference>
<dbReference type="SUPFAM" id="SSF88697">
    <property type="entry name" value="PUA domain-like"/>
    <property type="match status" value="1"/>
</dbReference>
<dbReference type="Pfam" id="PF17832">
    <property type="entry name" value="Pre-PUA"/>
    <property type="match status" value="1"/>
</dbReference>
<dbReference type="PROSITE" id="PS50890">
    <property type="entry name" value="PUA"/>
    <property type="match status" value="1"/>
</dbReference>
<dbReference type="NCBIfam" id="TIGR00451">
    <property type="entry name" value="unchar_dom_2"/>
    <property type="match status" value="1"/>
</dbReference>
<dbReference type="GO" id="GO:0003743">
    <property type="term" value="F:translation initiation factor activity"/>
    <property type="evidence" value="ECO:0007669"/>
    <property type="project" value="InterPro"/>
</dbReference>
<feature type="domain" description="SUI1" evidence="3">
    <location>
        <begin position="461"/>
        <end position="534"/>
    </location>
</feature>
<dbReference type="GO" id="GO:0003723">
    <property type="term" value="F:RNA binding"/>
    <property type="evidence" value="ECO:0007669"/>
    <property type="project" value="InterPro"/>
</dbReference>
<feature type="compositionally biased region" description="Polar residues" evidence="2">
    <location>
        <begin position="215"/>
        <end position="227"/>
    </location>
</feature>
<dbReference type="PANTHER" id="PTHR12217">
    <property type="entry name" value="EUKARYOTIC TRANSLATION INITIATION FACTOR 2D"/>
    <property type="match status" value="1"/>
</dbReference>
<dbReference type="CDD" id="cd11608">
    <property type="entry name" value="eIF2D_C"/>
    <property type="match status" value="1"/>
</dbReference>
<dbReference type="PROSITE" id="PS50296">
    <property type="entry name" value="SUI1"/>
    <property type="match status" value="1"/>
</dbReference>
<dbReference type="Gene3D" id="3.30.780.10">
    <property type="entry name" value="SUI1-like domain"/>
    <property type="match status" value="1"/>
</dbReference>
<dbReference type="Proteomes" id="UP000095282">
    <property type="component" value="Unplaced"/>
</dbReference>
<dbReference type="Gene3D" id="3.10.400.20">
    <property type="match status" value="1"/>
</dbReference>
<dbReference type="InterPro" id="IPR058886">
    <property type="entry name" value="SWIB_eIF2D"/>
</dbReference>
<dbReference type="CDD" id="cd11610">
    <property type="entry name" value="eIF2D_N"/>
    <property type="match status" value="1"/>
</dbReference>
<dbReference type="Pfam" id="PF26291">
    <property type="entry name" value="SWIB_eIF2D"/>
    <property type="match status" value="1"/>
</dbReference>
<dbReference type="Pfam" id="PF01253">
    <property type="entry name" value="SUI1"/>
    <property type="match status" value="1"/>
</dbReference>
<reference evidence="5" key="1">
    <citation type="submission" date="2016-11" db="UniProtKB">
        <authorList>
            <consortium name="WormBaseParasite"/>
        </authorList>
    </citation>
    <scope>IDENTIFICATION</scope>
</reference>
<evidence type="ECO:0000313" key="5">
    <source>
        <dbReference type="WBParaSite" id="Csp11.Scaffold629.g11348.t1"/>
    </source>
</evidence>
<dbReference type="PANTHER" id="PTHR12217:SF4">
    <property type="entry name" value="EUKARYOTIC TRANSLATION INITIATION FACTOR 2D"/>
    <property type="match status" value="1"/>
</dbReference>
<evidence type="ECO:0000259" key="3">
    <source>
        <dbReference type="PROSITE" id="PS50296"/>
    </source>
</evidence>
<proteinExistence type="predicted"/>
<name>A0A1I7TSK4_9PELO</name>
<dbReference type="WBParaSite" id="Csp11.Scaffold629.g11348.t1">
    <property type="protein sequence ID" value="Csp11.Scaffold629.g11348.t1"/>
    <property type="gene ID" value="Csp11.Scaffold629.g11348"/>
</dbReference>
<evidence type="ECO:0000256" key="1">
    <source>
        <dbReference type="ARBA" id="ARBA00022490"/>
    </source>
</evidence>
<dbReference type="GO" id="GO:0001731">
    <property type="term" value="P:formation of translation preinitiation complex"/>
    <property type="evidence" value="ECO:0007669"/>
    <property type="project" value="InterPro"/>
</dbReference>
<dbReference type="InterPro" id="IPR039757">
    <property type="entry name" value="EIF2D"/>
</dbReference>
<dbReference type="InterPro" id="IPR004521">
    <property type="entry name" value="Uncharacterised_CHP00451"/>
</dbReference>
<dbReference type="InterPro" id="IPR048248">
    <property type="entry name" value="PUA_eIF2d-like"/>
</dbReference>
<protein>
    <submittedName>
        <fullName evidence="5">SUI1 domain-containing protein</fullName>
    </submittedName>
</protein>
<dbReference type="InterPro" id="IPR048247">
    <property type="entry name" value="eIF2D_N"/>
</dbReference>
<dbReference type="SUPFAM" id="SSF55159">
    <property type="entry name" value="eIF1-like"/>
    <property type="match status" value="1"/>
</dbReference>
<keyword evidence="4" id="KW-1185">Reference proteome</keyword>
<dbReference type="InterPro" id="IPR001950">
    <property type="entry name" value="SUI1"/>
</dbReference>
<dbReference type="InterPro" id="IPR036877">
    <property type="entry name" value="SUI1_dom_sf"/>
</dbReference>
<evidence type="ECO:0000313" key="4">
    <source>
        <dbReference type="Proteomes" id="UP000095282"/>
    </source>
</evidence>
<dbReference type="InterPro" id="IPR039759">
    <property type="entry name" value="eIF2D_SUI1"/>
</dbReference>
<dbReference type="eggNOG" id="KOG2522">
    <property type="taxonomic scope" value="Eukaryota"/>
</dbReference>
<dbReference type="Pfam" id="PF25304">
    <property type="entry name" value="WHD_eIF2D"/>
    <property type="match status" value="1"/>
</dbReference>
<sequence length="552" mass="62524">MFKKPFTVKKNTNQRNSDTRKLLSRLKDQIFVEPNIDKKGQVAQVKLTNADGHLLNLYSIDRTPMLFDFDEHGNLYPTVYFMWNNPRAFPVLVCHEPVFTYLENGADLMMPGIIQSGVFPFPTFPKGAPVSIAFYSTETKKVSGPSAIGVSLMCSDDMESCGFRGKGVQVLHVFRDQLWEFGPKGLPPSFTLEEWIKLGEKPVLSDSDEEETCEQSEVNTDQNPSSAQEKEELVEEIPEEPMENLLVRSFLAGLKYRFNRSMLPMDVGQFYTQCVLSCVPDGRKLDMKKTQYKKFATFLNAVNEEGDEWIIKVVPNKQKKGADVVSDVNFSNKRFRDFEVTDERIVDQAPVDKAKFDAPTIAEYFAITEPTLKIFPGCSKGDLLNVKEIKEFVTKYVNDNKLASGKSVRLDPTLFSISRIKADTALWADLMKEIHARMTATWHIRWADGREIFRKVTAPKVEFKIENRAGNKKVTLINGLAMFGIDIRTICHQIQTGVATSVSSQWEVQGVEGPQVLVQGNQIHFVADMLTKSYGIDKKYMKGTELAVKKKK</sequence>
<keyword evidence="1" id="KW-0963">Cytoplasm</keyword>
<dbReference type="AlphaFoldDB" id="A0A1I7TSK4"/>
<dbReference type="InterPro" id="IPR041366">
    <property type="entry name" value="Pre-PUA"/>
</dbReference>
<organism evidence="4 5">
    <name type="scientific">Caenorhabditis tropicalis</name>
    <dbReference type="NCBI Taxonomy" id="1561998"/>
    <lineage>
        <taxon>Eukaryota</taxon>
        <taxon>Metazoa</taxon>
        <taxon>Ecdysozoa</taxon>
        <taxon>Nematoda</taxon>
        <taxon>Chromadorea</taxon>
        <taxon>Rhabditida</taxon>
        <taxon>Rhabditina</taxon>
        <taxon>Rhabditomorpha</taxon>
        <taxon>Rhabditoidea</taxon>
        <taxon>Rhabditidae</taxon>
        <taxon>Peloderinae</taxon>
        <taxon>Caenorhabditis</taxon>
    </lineage>
</organism>
<feature type="region of interest" description="Disordered" evidence="2">
    <location>
        <begin position="204"/>
        <end position="230"/>
    </location>
</feature>
<accession>A0A1I7TSK4</accession>
<evidence type="ECO:0000256" key="2">
    <source>
        <dbReference type="SAM" id="MobiDB-lite"/>
    </source>
</evidence>
<dbReference type="InterPro" id="IPR015947">
    <property type="entry name" value="PUA-like_sf"/>
</dbReference>
<dbReference type="STRING" id="1561998.A0A1I7TSK4"/>